<dbReference type="EMBL" id="FNDZ01000001">
    <property type="protein sequence ID" value="SDH96429.1"/>
    <property type="molecule type" value="Genomic_DNA"/>
</dbReference>
<reference evidence="1 2" key="1">
    <citation type="submission" date="2016-10" db="EMBL/GenBank/DDBJ databases">
        <authorList>
            <person name="de Groot N.N."/>
        </authorList>
    </citation>
    <scope>NUCLEOTIDE SEQUENCE [LARGE SCALE GENOMIC DNA]</scope>
    <source>
        <strain evidence="1 2">CGMCC 1.5058</strain>
    </source>
</reference>
<dbReference type="Pfam" id="PF13189">
    <property type="entry name" value="Cytidylate_kin2"/>
    <property type="match status" value="1"/>
</dbReference>
<evidence type="ECO:0000313" key="1">
    <source>
        <dbReference type="EMBL" id="SDH96429.1"/>
    </source>
</evidence>
<sequence length="304" mass="35459">MKSLLTFSREAGSMGDQIAKELAHDLDISYFNREYALKNWLPEIATKHELHMLEESPGYFLKASSSGTTFQEFVESKLKSAVSEAPAVVSGLGAQIIFRRHTSVGHIKIHGSVEKRTHRLMMENNLAEEDAKRILELTDRRHKKYIHLLYHEDWSNSLLYDLILNTDSITLNEALSLLKNYYHLDQSAPEVSKNGAVIFKNSSEEEFAKVLDLYDFEWDYEPRTFPLEWDLEGNITKAFSPDFYLPKFDTYIELTVMNQKYTQDKKKKLSLMKKLYPKINVSIVYKNEFHNLLERFGKWEIADE</sequence>
<protein>
    <submittedName>
        <fullName evidence="1">Cytidylate kinase</fullName>
    </submittedName>
</protein>
<evidence type="ECO:0000313" key="2">
    <source>
        <dbReference type="Proteomes" id="UP000183255"/>
    </source>
</evidence>
<dbReference type="Gene3D" id="3.40.91.30">
    <property type="match status" value="1"/>
</dbReference>
<dbReference type="AlphaFoldDB" id="A0A1G8GPY6"/>
<organism evidence="1 2">
    <name type="scientific">Proteiniclasticum ruminis</name>
    <dbReference type="NCBI Taxonomy" id="398199"/>
    <lineage>
        <taxon>Bacteria</taxon>
        <taxon>Bacillati</taxon>
        <taxon>Bacillota</taxon>
        <taxon>Clostridia</taxon>
        <taxon>Eubacteriales</taxon>
        <taxon>Clostridiaceae</taxon>
        <taxon>Proteiniclasticum</taxon>
    </lineage>
</organism>
<gene>
    <name evidence="1" type="ORF">SAMN05421804_101330</name>
</gene>
<dbReference type="InterPro" id="IPR027417">
    <property type="entry name" value="P-loop_NTPase"/>
</dbReference>
<dbReference type="RefSeq" id="WP_031573239.1">
    <property type="nucleotide sequence ID" value="NZ_FNDZ01000001.1"/>
</dbReference>
<dbReference type="GO" id="GO:0016301">
    <property type="term" value="F:kinase activity"/>
    <property type="evidence" value="ECO:0007669"/>
    <property type="project" value="UniProtKB-KW"/>
</dbReference>
<accession>A0A1G8GPY6</accession>
<keyword evidence="1" id="KW-0418">Kinase</keyword>
<dbReference type="Proteomes" id="UP000183255">
    <property type="component" value="Unassembled WGS sequence"/>
</dbReference>
<name>A0A1G8GPY6_9CLOT</name>
<proteinExistence type="predicted"/>
<keyword evidence="1" id="KW-0808">Transferase</keyword>
<dbReference type="Gene3D" id="3.40.50.300">
    <property type="entry name" value="P-loop containing nucleotide triphosphate hydrolases"/>
    <property type="match status" value="1"/>
</dbReference>